<dbReference type="STRING" id="1125847.NT26_3768"/>
<accession>L0NKQ0</accession>
<keyword evidence="1" id="KW-0812">Transmembrane</keyword>
<evidence type="ECO:0000256" key="1">
    <source>
        <dbReference type="SAM" id="Phobius"/>
    </source>
</evidence>
<sequence>MMAVMFATSARHLAAGTIVWISRRLLQVEWRLGVFVRGAGSSLPDAGRRLLRCRHATLLTVLLVTLMRGVHLAVALLTLLVEILFARVDGAALGKAGGGTLAGAFVAAVLVRDGWEFAVHDDLLCK</sequence>
<feature type="transmembrane region" description="Helical" evidence="1">
    <location>
        <begin position="58"/>
        <end position="86"/>
    </location>
</feature>
<keyword evidence="1" id="KW-0472">Membrane</keyword>
<keyword evidence="3" id="KW-1185">Reference proteome</keyword>
<name>L0NKQ0_9HYPH</name>
<evidence type="ECO:0000313" key="3">
    <source>
        <dbReference type="Proteomes" id="UP000010792"/>
    </source>
</evidence>
<feature type="transmembrane region" description="Helical" evidence="1">
    <location>
        <begin position="92"/>
        <end position="111"/>
    </location>
</feature>
<reference evidence="2 3" key="1">
    <citation type="journal article" date="2013" name="Genome Biol. Evol.">
        <title>Life in an arsenic-containing gold mine: genome and physiology of the autotrophic arsenite-oxidizing bacterium rhizobium sp. NT-26.</title>
        <authorList>
            <person name="Andres J."/>
            <person name="Arsene-Ploetze F."/>
            <person name="Barbe V."/>
            <person name="Brochier-Armanet C."/>
            <person name="Cleiss-Arnold J."/>
            <person name="Coppee J.Y."/>
            <person name="Dillies M.A."/>
            <person name="Geist"/>
            <person name="L"/>
            <person name="Joublin A."/>
            <person name="Koechler S."/>
            <person name="Lassalle F."/>
            <person name="Marchal M."/>
            <person name="Medigue C."/>
            <person name="Muller D."/>
            <person name="Nesme X."/>
            <person name="Plewniak F."/>
            <person name="Proux C."/>
            <person name="Ramirez-Bahena M.H."/>
            <person name="Schenowitz C."/>
            <person name="Sismeiro O."/>
            <person name="Vallenet D."/>
            <person name="Santini J.M."/>
            <person name="Bertin P.N."/>
        </authorList>
    </citation>
    <scope>NUCLEOTIDE SEQUENCE [LARGE SCALE GENOMIC DNA]</scope>
    <source>
        <strain evidence="2 3">NT-26</strain>
    </source>
</reference>
<gene>
    <name evidence="2" type="ORF">NT26_3768</name>
</gene>
<proteinExistence type="predicted"/>
<dbReference type="EMBL" id="FO082820">
    <property type="protein sequence ID" value="CCF21489.1"/>
    <property type="molecule type" value="Genomic_DNA"/>
</dbReference>
<dbReference type="AlphaFoldDB" id="L0NKQ0"/>
<dbReference type="KEGG" id="rht:NT26_3768"/>
<evidence type="ECO:0000313" key="2">
    <source>
        <dbReference type="EMBL" id="CCF21489.1"/>
    </source>
</evidence>
<protein>
    <submittedName>
        <fullName evidence="2">Uncharacterized protein</fullName>
    </submittedName>
</protein>
<keyword evidence="1" id="KW-1133">Transmembrane helix</keyword>
<dbReference type="Proteomes" id="UP000010792">
    <property type="component" value="Chromosome"/>
</dbReference>
<organism evidence="2 3">
    <name type="scientific">Pseudorhizobium banfieldiae</name>
    <dbReference type="NCBI Taxonomy" id="1125847"/>
    <lineage>
        <taxon>Bacteria</taxon>
        <taxon>Pseudomonadati</taxon>
        <taxon>Pseudomonadota</taxon>
        <taxon>Alphaproteobacteria</taxon>
        <taxon>Hyphomicrobiales</taxon>
        <taxon>Rhizobiaceae</taxon>
        <taxon>Rhizobium/Agrobacterium group</taxon>
        <taxon>Pseudorhizobium</taxon>
    </lineage>
</organism>